<proteinExistence type="predicted"/>
<dbReference type="AlphaFoldDB" id="A0A9P6MAV0"/>
<gene>
    <name evidence="1" type="ORF">BGZ65_008520</name>
</gene>
<keyword evidence="2" id="KW-1185">Reference proteome</keyword>
<evidence type="ECO:0000313" key="2">
    <source>
        <dbReference type="Proteomes" id="UP000749646"/>
    </source>
</evidence>
<reference evidence="1" key="1">
    <citation type="journal article" date="2020" name="Fungal Divers.">
        <title>Resolving the Mortierellaceae phylogeny through synthesis of multi-gene phylogenetics and phylogenomics.</title>
        <authorList>
            <person name="Vandepol N."/>
            <person name="Liber J."/>
            <person name="Desiro A."/>
            <person name="Na H."/>
            <person name="Kennedy M."/>
            <person name="Barry K."/>
            <person name="Grigoriev I.V."/>
            <person name="Miller A.N."/>
            <person name="O'Donnell K."/>
            <person name="Stajich J.E."/>
            <person name="Bonito G."/>
        </authorList>
    </citation>
    <scope>NUCLEOTIDE SEQUENCE</scope>
    <source>
        <strain evidence="1">MES-2147</strain>
    </source>
</reference>
<organism evidence="1 2">
    <name type="scientific">Modicella reniformis</name>
    <dbReference type="NCBI Taxonomy" id="1440133"/>
    <lineage>
        <taxon>Eukaryota</taxon>
        <taxon>Fungi</taxon>
        <taxon>Fungi incertae sedis</taxon>
        <taxon>Mucoromycota</taxon>
        <taxon>Mortierellomycotina</taxon>
        <taxon>Mortierellomycetes</taxon>
        <taxon>Mortierellales</taxon>
        <taxon>Mortierellaceae</taxon>
        <taxon>Modicella</taxon>
    </lineage>
</organism>
<dbReference type="EMBL" id="JAAAHW010003247">
    <property type="protein sequence ID" value="KAF9986201.1"/>
    <property type="molecule type" value="Genomic_DNA"/>
</dbReference>
<evidence type="ECO:0000313" key="1">
    <source>
        <dbReference type="EMBL" id="KAF9986201.1"/>
    </source>
</evidence>
<accession>A0A9P6MAV0</accession>
<comment type="caution">
    <text evidence="1">The sequence shown here is derived from an EMBL/GenBank/DDBJ whole genome shotgun (WGS) entry which is preliminary data.</text>
</comment>
<dbReference type="Proteomes" id="UP000749646">
    <property type="component" value="Unassembled WGS sequence"/>
</dbReference>
<dbReference type="OrthoDB" id="2402888at2759"/>
<sequence>MADGVALFEDHQIYLAEESIIHETKLDKDKFKLVRCMRDSWNSEIKSISREAVPPPGLTVFGSTSCSDET</sequence>
<protein>
    <submittedName>
        <fullName evidence="1">Uncharacterized protein</fullName>
    </submittedName>
</protein>
<feature type="non-terminal residue" evidence="1">
    <location>
        <position position="70"/>
    </location>
</feature>
<name>A0A9P6MAV0_9FUNG</name>